<sequence>MQEAEEPSTKLPSRSPLDGPAPPPYHHHHYGTFLPPPPPQQQQQQQKPDGAASNHPFPAGYAAQGVVAFPCTVQQLVLVEGVPIREPPLPFCGIGLGWIL</sequence>
<dbReference type="Gramene" id="BGIOSGA021275-TA">
    <property type="protein sequence ID" value="BGIOSGA021275-PA"/>
    <property type="gene ID" value="BGIOSGA021275"/>
</dbReference>
<reference evidence="2 3" key="1">
    <citation type="journal article" date="2005" name="PLoS Biol.">
        <title>The genomes of Oryza sativa: a history of duplications.</title>
        <authorList>
            <person name="Yu J."/>
            <person name="Wang J."/>
            <person name="Lin W."/>
            <person name="Li S."/>
            <person name="Li H."/>
            <person name="Zhou J."/>
            <person name="Ni P."/>
            <person name="Dong W."/>
            <person name="Hu S."/>
            <person name="Zeng C."/>
            <person name="Zhang J."/>
            <person name="Zhang Y."/>
            <person name="Li R."/>
            <person name="Xu Z."/>
            <person name="Li S."/>
            <person name="Li X."/>
            <person name="Zheng H."/>
            <person name="Cong L."/>
            <person name="Lin L."/>
            <person name="Yin J."/>
            <person name="Geng J."/>
            <person name="Li G."/>
            <person name="Shi J."/>
            <person name="Liu J."/>
            <person name="Lv H."/>
            <person name="Li J."/>
            <person name="Wang J."/>
            <person name="Deng Y."/>
            <person name="Ran L."/>
            <person name="Shi X."/>
            <person name="Wang X."/>
            <person name="Wu Q."/>
            <person name="Li C."/>
            <person name="Ren X."/>
            <person name="Wang J."/>
            <person name="Wang X."/>
            <person name="Li D."/>
            <person name="Liu D."/>
            <person name="Zhang X."/>
            <person name="Ji Z."/>
            <person name="Zhao W."/>
            <person name="Sun Y."/>
            <person name="Zhang Z."/>
            <person name="Bao J."/>
            <person name="Han Y."/>
            <person name="Dong L."/>
            <person name="Ji J."/>
            <person name="Chen P."/>
            <person name="Wu S."/>
            <person name="Liu J."/>
            <person name="Xiao Y."/>
            <person name="Bu D."/>
            <person name="Tan J."/>
            <person name="Yang L."/>
            <person name="Ye C."/>
            <person name="Zhang J."/>
            <person name="Xu J."/>
            <person name="Zhou Y."/>
            <person name="Yu Y."/>
            <person name="Zhang B."/>
            <person name="Zhuang S."/>
            <person name="Wei H."/>
            <person name="Liu B."/>
            <person name="Lei M."/>
            <person name="Yu H."/>
            <person name="Li Y."/>
            <person name="Xu H."/>
            <person name="Wei S."/>
            <person name="He X."/>
            <person name="Fang L."/>
            <person name="Zhang Z."/>
            <person name="Zhang Y."/>
            <person name="Huang X."/>
            <person name="Su Z."/>
            <person name="Tong W."/>
            <person name="Li J."/>
            <person name="Tong Z."/>
            <person name="Li S."/>
            <person name="Ye J."/>
            <person name="Wang L."/>
            <person name="Fang L."/>
            <person name="Lei T."/>
            <person name="Chen C."/>
            <person name="Chen H."/>
            <person name="Xu Z."/>
            <person name="Li H."/>
            <person name="Huang H."/>
            <person name="Zhang F."/>
            <person name="Xu H."/>
            <person name="Li N."/>
            <person name="Zhao C."/>
            <person name="Li S."/>
            <person name="Dong L."/>
            <person name="Huang Y."/>
            <person name="Li L."/>
            <person name="Xi Y."/>
            <person name="Qi Q."/>
            <person name="Li W."/>
            <person name="Zhang B."/>
            <person name="Hu W."/>
            <person name="Zhang Y."/>
            <person name="Tian X."/>
            <person name="Jiao Y."/>
            <person name="Liang X."/>
            <person name="Jin J."/>
            <person name="Gao L."/>
            <person name="Zheng W."/>
            <person name="Hao B."/>
            <person name="Liu S."/>
            <person name="Wang W."/>
            <person name="Yuan L."/>
            <person name="Cao M."/>
            <person name="McDermott J."/>
            <person name="Samudrala R."/>
            <person name="Wang J."/>
            <person name="Wong G.K."/>
            <person name="Yang H."/>
        </authorList>
    </citation>
    <scope>NUCLEOTIDE SEQUENCE [LARGE SCALE GENOMIC DNA]</scope>
    <source>
        <strain evidence="3">cv. 93-11</strain>
    </source>
</reference>
<accession>B8B1Z8</accession>
<keyword evidence="3" id="KW-1185">Reference proteome</keyword>
<dbReference type="OMA" id="NHPFPAG"/>
<dbReference type="Proteomes" id="UP000007015">
    <property type="component" value="Chromosome 6"/>
</dbReference>
<dbReference type="EMBL" id="CM000131">
    <property type="protein sequence ID" value="EEC80582.1"/>
    <property type="molecule type" value="Genomic_DNA"/>
</dbReference>
<proteinExistence type="predicted"/>
<organism evidence="2 3">
    <name type="scientific">Oryza sativa subsp. indica</name>
    <name type="common">Rice</name>
    <dbReference type="NCBI Taxonomy" id="39946"/>
    <lineage>
        <taxon>Eukaryota</taxon>
        <taxon>Viridiplantae</taxon>
        <taxon>Streptophyta</taxon>
        <taxon>Embryophyta</taxon>
        <taxon>Tracheophyta</taxon>
        <taxon>Spermatophyta</taxon>
        <taxon>Magnoliopsida</taxon>
        <taxon>Liliopsida</taxon>
        <taxon>Poales</taxon>
        <taxon>Poaceae</taxon>
        <taxon>BOP clade</taxon>
        <taxon>Oryzoideae</taxon>
        <taxon>Oryzeae</taxon>
        <taxon>Oryzinae</taxon>
        <taxon>Oryza</taxon>
        <taxon>Oryza sativa</taxon>
    </lineage>
</organism>
<evidence type="ECO:0000313" key="2">
    <source>
        <dbReference type="EMBL" id="EEC80582.1"/>
    </source>
</evidence>
<evidence type="ECO:0000313" key="3">
    <source>
        <dbReference type="Proteomes" id="UP000007015"/>
    </source>
</evidence>
<dbReference type="HOGENOM" id="CLU_111754_1_0_1"/>
<dbReference type="AlphaFoldDB" id="B8B1Z8"/>
<feature type="region of interest" description="Disordered" evidence="1">
    <location>
        <begin position="1"/>
        <end position="57"/>
    </location>
</feature>
<evidence type="ECO:0000256" key="1">
    <source>
        <dbReference type="SAM" id="MobiDB-lite"/>
    </source>
</evidence>
<gene>
    <name evidence="2" type="ORF">OsI_22918</name>
</gene>
<name>B8B1Z8_ORYSI</name>
<protein>
    <submittedName>
        <fullName evidence="2">Uncharacterized protein</fullName>
    </submittedName>
</protein>